<dbReference type="Proteomes" id="UP001165960">
    <property type="component" value="Unassembled WGS sequence"/>
</dbReference>
<proteinExistence type="predicted"/>
<organism evidence="1 2">
    <name type="scientific">Entomophthora muscae</name>
    <dbReference type="NCBI Taxonomy" id="34485"/>
    <lineage>
        <taxon>Eukaryota</taxon>
        <taxon>Fungi</taxon>
        <taxon>Fungi incertae sedis</taxon>
        <taxon>Zoopagomycota</taxon>
        <taxon>Entomophthoromycotina</taxon>
        <taxon>Entomophthoromycetes</taxon>
        <taxon>Entomophthorales</taxon>
        <taxon>Entomophthoraceae</taxon>
        <taxon>Entomophthora</taxon>
    </lineage>
</organism>
<gene>
    <name evidence="1" type="ORF">DSO57_1012950</name>
</gene>
<comment type="caution">
    <text evidence="1">The sequence shown here is derived from an EMBL/GenBank/DDBJ whole genome shotgun (WGS) entry which is preliminary data.</text>
</comment>
<evidence type="ECO:0000313" key="2">
    <source>
        <dbReference type="Proteomes" id="UP001165960"/>
    </source>
</evidence>
<name>A0ACC2SV01_9FUNG</name>
<reference evidence="1" key="1">
    <citation type="submission" date="2022-04" db="EMBL/GenBank/DDBJ databases">
        <title>Genome of the entomopathogenic fungus Entomophthora muscae.</title>
        <authorList>
            <person name="Elya C."/>
            <person name="Lovett B.R."/>
            <person name="Lee E."/>
            <person name="Macias A.M."/>
            <person name="Hajek A.E."/>
            <person name="De Bivort B.L."/>
            <person name="Kasson M.T."/>
            <person name="De Fine Licht H.H."/>
            <person name="Stajich J.E."/>
        </authorList>
    </citation>
    <scope>NUCLEOTIDE SEQUENCE</scope>
    <source>
        <strain evidence="1">Berkeley</strain>
    </source>
</reference>
<accession>A0ACC2SV01</accession>
<evidence type="ECO:0000313" key="1">
    <source>
        <dbReference type="EMBL" id="KAJ9066105.1"/>
    </source>
</evidence>
<sequence length="64" mass="6973">MPCKPVPEQDPNSTTPAKPAQKCIPGIKHTILLKLMRKSGDYKADAAIVGVDPVATEPMRIQYL</sequence>
<dbReference type="EMBL" id="QTSX02004307">
    <property type="protein sequence ID" value="KAJ9066105.1"/>
    <property type="molecule type" value="Genomic_DNA"/>
</dbReference>
<protein>
    <submittedName>
        <fullName evidence="1">Uncharacterized protein</fullName>
    </submittedName>
</protein>
<keyword evidence="2" id="KW-1185">Reference proteome</keyword>